<dbReference type="OrthoDB" id="444265at2759"/>
<organism evidence="3 4">
    <name type="scientific">Pseudocohnilembus persalinus</name>
    <name type="common">Ciliate</name>
    <dbReference type="NCBI Taxonomy" id="266149"/>
    <lineage>
        <taxon>Eukaryota</taxon>
        <taxon>Sar</taxon>
        <taxon>Alveolata</taxon>
        <taxon>Ciliophora</taxon>
        <taxon>Intramacronucleata</taxon>
        <taxon>Oligohymenophorea</taxon>
        <taxon>Scuticociliatia</taxon>
        <taxon>Philasterida</taxon>
        <taxon>Pseudocohnilembidae</taxon>
        <taxon>Pseudocohnilembus</taxon>
    </lineage>
</organism>
<name>A0A0V0QHI5_PSEPJ</name>
<dbReference type="Gene3D" id="2.60.200.20">
    <property type="match status" value="1"/>
</dbReference>
<dbReference type="AlphaFoldDB" id="A0A0V0QHI5"/>
<dbReference type="InterPro" id="IPR008984">
    <property type="entry name" value="SMAD_FHA_dom_sf"/>
</dbReference>
<dbReference type="InParanoid" id="A0A0V0QHI5"/>
<evidence type="ECO:0000313" key="3">
    <source>
        <dbReference type="EMBL" id="KRX01525.1"/>
    </source>
</evidence>
<protein>
    <submittedName>
        <fullName evidence="3">SMAD/FHA domain</fullName>
    </submittedName>
</protein>
<dbReference type="EMBL" id="LDAU01000170">
    <property type="protein sequence ID" value="KRX01525.1"/>
    <property type="molecule type" value="Genomic_DNA"/>
</dbReference>
<dbReference type="Proteomes" id="UP000054937">
    <property type="component" value="Unassembled WGS sequence"/>
</dbReference>
<dbReference type="Pfam" id="PF00498">
    <property type="entry name" value="FHA"/>
    <property type="match status" value="1"/>
</dbReference>
<dbReference type="PROSITE" id="PS50006">
    <property type="entry name" value="FHA_DOMAIN"/>
    <property type="match status" value="1"/>
</dbReference>
<dbReference type="InterPro" id="IPR050923">
    <property type="entry name" value="Cell_Proc_Reg/RNA_Proc"/>
</dbReference>
<evidence type="ECO:0000259" key="2">
    <source>
        <dbReference type="PROSITE" id="PS50006"/>
    </source>
</evidence>
<feature type="domain" description="FHA" evidence="2">
    <location>
        <begin position="225"/>
        <end position="289"/>
    </location>
</feature>
<feature type="region of interest" description="Disordered" evidence="1">
    <location>
        <begin position="1"/>
        <end position="165"/>
    </location>
</feature>
<accession>A0A0V0QHI5</accession>
<dbReference type="InterPro" id="IPR000253">
    <property type="entry name" value="FHA_dom"/>
</dbReference>
<feature type="compositionally biased region" description="Basic and acidic residues" evidence="1">
    <location>
        <begin position="1"/>
        <end position="12"/>
    </location>
</feature>
<comment type="caution">
    <text evidence="3">The sequence shown here is derived from an EMBL/GenBank/DDBJ whole genome shotgun (WGS) entry which is preliminary data.</text>
</comment>
<sequence length="319" mass="37878">MERKSSSIEKSRKKDKSSKKDHKKKRDRSRSKDRKKSNKEFKHKKRDYLEDEYQYKRSKSRHDKDRNRQKSRSRSRSDSRSKKRRDDNKNNRQDNYKGLSYKERKIQQREKERLEDEQALLRYREQQQQQKDKQQENEKNSKKKEKNGDDQEQGQSEGEENGEEIEKPNYEATGLLAAEQNTVNGAVLKFTEPQDAAEPTEKWRLYCYKGAEELPTIHLKGSSVFLCGKDLRIADIQLLNNSCSAQHAVIQFREKRSFDEMTGEYNSSILPYIMDLESTNGTKLNGVQIEGARYYQLFEKDLIQFGFSDREYLLMKVNQ</sequence>
<dbReference type="SUPFAM" id="SSF49879">
    <property type="entry name" value="SMAD/FHA domain"/>
    <property type="match status" value="1"/>
</dbReference>
<dbReference type="SMART" id="SM00240">
    <property type="entry name" value="FHA"/>
    <property type="match status" value="1"/>
</dbReference>
<reference evidence="3 4" key="1">
    <citation type="journal article" date="2015" name="Sci. Rep.">
        <title>Genome of the facultative scuticociliatosis pathogen Pseudocohnilembus persalinus provides insight into its virulence through horizontal gene transfer.</title>
        <authorList>
            <person name="Xiong J."/>
            <person name="Wang G."/>
            <person name="Cheng J."/>
            <person name="Tian M."/>
            <person name="Pan X."/>
            <person name="Warren A."/>
            <person name="Jiang C."/>
            <person name="Yuan D."/>
            <person name="Miao W."/>
        </authorList>
    </citation>
    <scope>NUCLEOTIDE SEQUENCE [LARGE SCALE GENOMIC DNA]</scope>
    <source>
        <strain evidence="3">36N120E</strain>
    </source>
</reference>
<feature type="compositionally biased region" description="Basic residues" evidence="1">
    <location>
        <begin position="13"/>
        <end position="46"/>
    </location>
</feature>
<gene>
    <name evidence="3" type="ORF">PPERSA_01428</name>
</gene>
<dbReference type="PANTHER" id="PTHR23308">
    <property type="entry name" value="NUCLEAR INHIBITOR OF PROTEIN PHOSPHATASE-1"/>
    <property type="match status" value="1"/>
</dbReference>
<evidence type="ECO:0000313" key="4">
    <source>
        <dbReference type="Proteomes" id="UP000054937"/>
    </source>
</evidence>
<evidence type="ECO:0000256" key="1">
    <source>
        <dbReference type="SAM" id="MobiDB-lite"/>
    </source>
</evidence>
<feature type="compositionally biased region" description="Basic and acidic residues" evidence="1">
    <location>
        <begin position="122"/>
        <end position="140"/>
    </location>
</feature>
<proteinExistence type="predicted"/>
<keyword evidence="4" id="KW-1185">Reference proteome</keyword>
<feature type="compositionally biased region" description="Basic and acidic residues" evidence="1">
    <location>
        <begin position="75"/>
        <end position="116"/>
    </location>
</feature>
<dbReference type="OMA" id="RNDQHKQ"/>